<organism evidence="4 5">
    <name type="scientific">Luteimonas padinae</name>
    <dbReference type="NCBI Taxonomy" id="1714359"/>
    <lineage>
        <taxon>Bacteria</taxon>
        <taxon>Pseudomonadati</taxon>
        <taxon>Pseudomonadota</taxon>
        <taxon>Gammaproteobacteria</taxon>
        <taxon>Lysobacterales</taxon>
        <taxon>Lysobacteraceae</taxon>
        <taxon>Luteimonas</taxon>
    </lineage>
</organism>
<feature type="region of interest" description="Disordered" evidence="3">
    <location>
        <begin position="41"/>
        <end position="69"/>
    </location>
</feature>
<dbReference type="EMBL" id="JBHLTF010000028">
    <property type="protein sequence ID" value="MFC0717468.1"/>
    <property type="molecule type" value="Genomic_DNA"/>
</dbReference>
<evidence type="ECO:0000256" key="1">
    <source>
        <dbReference type="ARBA" id="ARBA00022722"/>
    </source>
</evidence>
<evidence type="ECO:0000313" key="4">
    <source>
        <dbReference type="EMBL" id="MFC0717468.1"/>
    </source>
</evidence>
<dbReference type="Gene3D" id="3.10.450.30">
    <property type="entry name" value="Microbial ribonucleases"/>
    <property type="match status" value="1"/>
</dbReference>
<dbReference type="RefSeq" id="WP_189497876.1">
    <property type="nucleotide sequence ID" value="NZ_BMZT01000008.1"/>
</dbReference>
<evidence type="ECO:0000256" key="2">
    <source>
        <dbReference type="ARBA" id="ARBA00022801"/>
    </source>
</evidence>
<comment type="caution">
    <text evidence="4">The sequence shown here is derived from an EMBL/GenBank/DDBJ whole genome shotgun (WGS) entry which is preliminary data.</text>
</comment>
<proteinExistence type="predicted"/>
<dbReference type="InterPro" id="IPR016191">
    <property type="entry name" value="Ribonuclease/ribotoxin"/>
</dbReference>
<evidence type="ECO:0000313" key="5">
    <source>
        <dbReference type="Proteomes" id="UP001589898"/>
    </source>
</evidence>
<dbReference type="Proteomes" id="UP001589898">
    <property type="component" value="Unassembled WGS sequence"/>
</dbReference>
<dbReference type="SUPFAM" id="SSF53933">
    <property type="entry name" value="Microbial ribonucleases"/>
    <property type="match status" value="1"/>
</dbReference>
<evidence type="ECO:0000256" key="3">
    <source>
        <dbReference type="SAM" id="MobiDB-lite"/>
    </source>
</evidence>
<protein>
    <submittedName>
        <fullName evidence="4">Ribonuclease domain-containing protein</fullName>
    </submittedName>
</protein>
<name>A0ABV6SVJ8_9GAMM</name>
<accession>A0ABV6SVJ8</accession>
<dbReference type="InterPro" id="IPR000026">
    <property type="entry name" value="N1-like"/>
</dbReference>
<gene>
    <name evidence="4" type="ORF">ACFFFU_06865</name>
</gene>
<dbReference type="Pfam" id="PF00545">
    <property type="entry name" value="Ribonuclease"/>
    <property type="match status" value="1"/>
</dbReference>
<sequence>MARGNRGKPGSPRSWIWLVAALCLLGMWQLLERQAGTSLPPVADTHRVPDAAPQSPPRTGGGGAPQDPALAFLPAEAHATLALIDRGGPFPHRQDGSVFQNRERLLPRQPRGHYREYTVDTPGLDHRGARRIVTGGDPPAEWYYTADHYRSFRRFERSQAR</sequence>
<reference evidence="4 5" key="1">
    <citation type="submission" date="2024-09" db="EMBL/GenBank/DDBJ databases">
        <authorList>
            <person name="Sun Q."/>
            <person name="Mori K."/>
        </authorList>
    </citation>
    <scope>NUCLEOTIDE SEQUENCE [LARGE SCALE GENOMIC DNA]</scope>
    <source>
        <strain evidence="4 5">KCTC 52403</strain>
    </source>
</reference>
<keyword evidence="1" id="KW-0540">Nuclease</keyword>
<keyword evidence="2" id="KW-0378">Hydrolase</keyword>
<keyword evidence="5" id="KW-1185">Reference proteome</keyword>